<keyword evidence="4" id="KW-1003">Cell membrane</keyword>
<dbReference type="SUPFAM" id="SSF50685">
    <property type="entry name" value="Barwin-like endoglucanases"/>
    <property type="match status" value="1"/>
</dbReference>
<evidence type="ECO:0000256" key="3">
    <source>
        <dbReference type="ARBA" id="ARBA00023316"/>
    </source>
</evidence>
<dbReference type="CDD" id="cd22268">
    <property type="entry name" value="DPBB_RlpA-like"/>
    <property type="match status" value="1"/>
</dbReference>
<dbReference type="SUPFAM" id="SSF110997">
    <property type="entry name" value="Sporulation related repeat"/>
    <property type="match status" value="1"/>
</dbReference>
<dbReference type="GO" id="GO:0071555">
    <property type="term" value="P:cell wall organization"/>
    <property type="evidence" value="ECO:0007669"/>
    <property type="project" value="UniProtKB-KW"/>
</dbReference>
<dbReference type="FunFam" id="2.40.40.10:FF:000003">
    <property type="entry name" value="Endolytic peptidoglycan transglycosylase RlpA"/>
    <property type="match status" value="1"/>
</dbReference>
<sequence length="433" mass="45403">MSPGRLLPLAALVLALAACGTTPKKTASAEAPKRVDAGAHAARPAAEPRKTSPYAPAQEDMSKRGDYKAGGLYAPGVADTVPDYIPNVDAIPEPDVRAEPMSRYGNRSPYSVLGKSYTVMAQPKGYVERGRASYYGNKFHGRRTSNQEVYDMYAFTAAHRTLPLPSFARVTNLDNGKSVVVRVNDRGPFHSDRLIDLSYAAAVKLGYRERGTANVEVRALTPGEQAQVGEMVAAAQTAKRDPRAEAALAGQVASSNLPQGVALADAGKSGGEYRFDMLQNGKAMSADEFDAWMRARRVRVATGRPGTPDPQPQHVPAQTPPAIEAAPLAASNTGAMVQPQPATPVAAAPAPAVAMQAGGVQLQVASFASPDNAARALAMLRDAGVPGARLQDATVGGKRIWRLRVGPLAESAVSPLASRIAGLGFGPPAVVRE</sequence>
<dbReference type="InterPro" id="IPR036908">
    <property type="entry name" value="RlpA-like_sf"/>
</dbReference>
<proteinExistence type="inferred from homology"/>
<dbReference type="Pfam" id="PF03330">
    <property type="entry name" value="DPBB_1"/>
    <property type="match status" value="1"/>
</dbReference>
<keyword evidence="2 4" id="KW-0456">Lyase</keyword>
<dbReference type="PANTHER" id="PTHR34183:SF1">
    <property type="entry name" value="ENDOLYTIC PEPTIDOGLYCAN TRANSGLYCOSYLASE RLPA"/>
    <property type="match status" value="1"/>
</dbReference>
<evidence type="ECO:0000256" key="7">
    <source>
        <dbReference type="SAM" id="SignalP"/>
    </source>
</evidence>
<evidence type="ECO:0000256" key="4">
    <source>
        <dbReference type="HAMAP-Rule" id="MF_02071"/>
    </source>
</evidence>
<dbReference type="OrthoDB" id="9779128at2"/>
<reference evidence="10" key="1">
    <citation type="submission" date="2018-05" db="EMBL/GenBank/DDBJ databases">
        <title>Luteimonas pekinense sp. nov., isolated from human Meibomian gland secretions, Beijing, China.</title>
        <authorList>
            <person name="Wen T."/>
            <person name="Bai H."/>
            <person name="Lv H."/>
        </authorList>
    </citation>
    <scope>NUCLEOTIDE SEQUENCE [LARGE SCALE GENOMIC DNA]</scope>
    <source>
        <strain evidence="10">83-4</strain>
    </source>
</reference>
<dbReference type="RefSeq" id="WP_112927011.1">
    <property type="nucleotide sequence ID" value="NZ_CP029556.1"/>
</dbReference>
<name>A0A344J6Y8_9GAMM</name>
<keyword evidence="4" id="KW-0449">Lipoprotein</keyword>
<dbReference type="Gene3D" id="3.30.70.1070">
    <property type="entry name" value="Sporulation related repeat"/>
    <property type="match status" value="1"/>
</dbReference>
<comment type="subcellular location">
    <subcellularLocation>
        <location evidence="4">Cell membrane</location>
        <topology evidence="4">Lipid-anchor</topology>
    </subcellularLocation>
</comment>
<evidence type="ECO:0000313" key="10">
    <source>
        <dbReference type="Proteomes" id="UP000251842"/>
    </source>
</evidence>
<feature type="domain" description="SPOR" evidence="8">
    <location>
        <begin position="354"/>
        <end position="433"/>
    </location>
</feature>
<keyword evidence="4" id="KW-0564">Palmitate</keyword>
<dbReference type="GO" id="GO:0000270">
    <property type="term" value="P:peptidoglycan metabolic process"/>
    <property type="evidence" value="ECO:0007669"/>
    <property type="project" value="UniProtKB-UniRule"/>
</dbReference>
<dbReference type="AlphaFoldDB" id="A0A344J6Y8"/>
<dbReference type="InterPro" id="IPR007730">
    <property type="entry name" value="SPOR-like_dom"/>
</dbReference>
<dbReference type="Pfam" id="PF05036">
    <property type="entry name" value="SPOR"/>
    <property type="match status" value="1"/>
</dbReference>
<evidence type="ECO:0000256" key="2">
    <source>
        <dbReference type="ARBA" id="ARBA00023239"/>
    </source>
</evidence>
<evidence type="ECO:0000259" key="8">
    <source>
        <dbReference type="PROSITE" id="PS51724"/>
    </source>
</evidence>
<protein>
    <recommendedName>
        <fullName evidence="4">Endolytic peptidoglycan transglycosylase RlpA</fullName>
        <ecNumber evidence="4">4.2.2.-</ecNumber>
    </recommendedName>
</protein>
<dbReference type="PANTHER" id="PTHR34183">
    <property type="entry name" value="ENDOLYTIC PEPTIDOGLYCAN TRANSGLYCOSYLASE RLPA"/>
    <property type="match status" value="1"/>
</dbReference>
<evidence type="ECO:0000313" key="9">
    <source>
        <dbReference type="EMBL" id="AXA84798.1"/>
    </source>
</evidence>
<comment type="similarity">
    <text evidence="4 5">Belongs to the RlpA family.</text>
</comment>
<dbReference type="InterPro" id="IPR036680">
    <property type="entry name" value="SPOR-like_sf"/>
</dbReference>
<evidence type="ECO:0000256" key="1">
    <source>
        <dbReference type="ARBA" id="ARBA00022729"/>
    </source>
</evidence>
<keyword evidence="10" id="KW-1185">Reference proteome</keyword>
<evidence type="ECO:0000256" key="6">
    <source>
        <dbReference type="SAM" id="MobiDB-lite"/>
    </source>
</evidence>
<dbReference type="GO" id="GO:0005886">
    <property type="term" value="C:plasma membrane"/>
    <property type="evidence" value="ECO:0007669"/>
    <property type="project" value="UniProtKB-SubCell"/>
</dbReference>
<keyword evidence="3 4" id="KW-0961">Cell wall biogenesis/degradation</keyword>
<dbReference type="HAMAP" id="MF_02071">
    <property type="entry name" value="RlpA"/>
    <property type="match status" value="1"/>
</dbReference>
<dbReference type="PROSITE" id="PS51257">
    <property type="entry name" value="PROKAR_LIPOPROTEIN"/>
    <property type="match status" value="1"/>
</dbReference>
<dbReference type="Proteomes" id="UP000251842">
    <property type="component" value="Chromosome"/>
</dbReference>
<dbReference type="EMBL" id="CP029556">
    <property type="protein sequence ID" value="AXA84798.1"/>
    <property type="molecule type" value="Genomic_DNA"/>
</dbReference>
<feature type="signal peptide" evidence="7">
    <location>
        <begin position="1"/>
        <end position="17"/>
    </location>
</feature>
<feature type="region of interest" description="Disordered" evidence="6">
    <location>
        <begin position="23"/>
        <end position="61"/>
    </location>
</feature>
<accession>A0A344J6Y8</accession>
<dbReference type="Gene3D" id="2.40.40.10">
    <property type="entry name" value="RlpA-like domain"/>
    <property type="match status" value="1"/>
</dbReference>
<dbReference type="GO" id="GO:0008932">
    <property type="term" value="F:lytic endotransglycosylase activity"/>
    <property type="evidence" value="ECO:0007669"/>
    <property type="project" value="UniProtKB-UniRule"/>
</dbReference>
<feature type="chain" id="PRO_5017095200" description="Endolytic peptidoglycan transglycosylase RlpA" evidence="7">
    <location>
        <begin position="18"/>
        <end position="433"/>
    </location>
</feature>
<keyword evidence="1 7" id="KW-0732">Signal</keyword>
<evidence type="ECO:0000256" key="5">
    <source>
        <dbReference type="RuleBase" id="RU003495"/>
    </source>
</evidence>
<dbReference type="InterPro" id="IPR012997">
    <property type="entry name" value="RplA"/>
</dbReference>
<dbReference type="EC" id="4.2.2.-" evidence="4"/>
<dbReference type="InterPro" id="IPR009009">
    <property type="entry name" value="RlpA-like_DPBB"/>
</dbReference>
<dbReference type="GO" id="GO:0042834">
    <property type="term" value="F:peptidoglycan binding"/>
    <property type="evidence" value="ECO:0007669"/>
    <property type="project" value="InterPro"/>
</dbReference>
<dbReference type="GO" id="GO:0009279">
    <property type="term" value="C:cell outer membrane"/>
    <property type="evidence" value="ECO:0007669"/>
    <property type="project" value="TreeGrafter"/>
</dbReference>
<dbReference type="KEGG" id="lue:DCD74_08975"/>
<dbReference type="InterPro" id="IPR034718">
    <property type="entry name" value="RlpA"/>
</dbReference>
<organism evidence="9 10">
    <name type="scientific">Solilutibacter oculi</name>
    <dbReference type="NCBI Taxonomy" id="2698682"/>
    <lineage>
        <taxon>Bacteria</taxon>
        <taxon>Pseudomonadati</taxon>
        <taxon>Pseudomonadota</taxon>
        <taxon>Gammaproteobacteria</taxon>
        <taxon>Lysobacterales</taxon>
        <taxon>Lysobacteraceae</taxon>
        <taxon>Solilutibacter</taxon>
    </lineage>
</organism>
<dbReference type="NCBIfam" id="TIGR00413">
    <property type="entry name" value="rlpA"/>
    <property type="match status" value="1"/>
</dbReference>
<dbReference type="PROSITE" id="PS51724">
    <property type="entry name" value="SPOR"/>
    <property type="match status" value="1"/>
</dbReference>
<comment type="function">
    <text evidence="4">Lytic transglycosylase with a strong preference for naked glycan strands that lack stem peptides.</text>
</comment>
<gene>
    <name evidence="4" type="primary">rlpA</name>
    <name evidence="9" type="ORF">DCD74_08975</name>
</gene>
<keyword evidence="4" id="KW-0472">Membrane</keyword>